<dbReference type="InterPro" id="IPR053235">
    <property type="entry name" value="Ser_Thr_kinase"/>
</dbReference>
<keyword evidence="3" id="KW-0808">Transferase</keyword>
<evidence type="ECO:0000256" key="8">
    <source>
        <dbReference type="ARBA" id="ARBA00048679"/>
    </source>
</evidence>
<evidence type="ECO:0000256" key="6">
    <source>
        <dbReference type="ARBA" id="ARBA00022840"/>
    </source>
</evidence>
<dbReference type="OMA" id="GTICTAN"/>
<name>A0A0N5CL42_THECL</name>
<sequence length="230" mass="25990">METTLLLEAKHLRDNRRTEAASLPVVIDHFYHHMSCTNFFILEYYSHGSLENLLAKIHPIPLHRQHMAKIIHGVAMGIYFLHTQSIYHGNICTANILVDEQMNARLSGFSKAQEVTPNMNANTQLPTYAAPECLDPKAAPLPQDMFAIGIVLYRCMIGHMPKRKANNGGIDFSGLKESLSIPIDPKIWCTTQLLVSEHTNMRQTAGQLLHTSWIEDATKTPLTQLFNWDT</sequence>
<evidence type="ECO:0000313" key="11">
    <source>
        <dbReference type="Proteomes" id="UP000276776"/>
    </source>
</evidence>
<comment type="catalytic activity">
    <reaction evidence="8">
        <text>L-seryl-[protein] + ATP = O-phospho-L-seryl-[protein] + ADP + H(+)</text>
        <dbReference type="Rhea" id="RHEA:17989"/>
        <dbReference type="Rhea" id="RHEA-COMP:9863"/>
        <dbReference type="Rhea" id="RHEA-COMP:11604"/>
        <dbReference type="ChEBI" id="CHEBI:15378"/>
        <dbReference type="ChEBI" id="CHEBI:29999"/>
        <dbReference type="ChEBI" id="CHEBI:30616"/>
        <dbReference type="ChEBI" id="CHEBI:83421"/>
        <dbReference type="ChEBI" id="CHEBI:456216"/>
        <dbReference type="EC" id="2.7.11.1"/>
    </reaction>
</comment>
<keyword evidence="5" id="KW-0418">Kinase</keyword>
<dbReference type="EMBL" id="UYYF01000073">
    <property type="protein sequence ID" value="VDM95953.1"/>
    <property type="molecule type" value="Genomic_DNA"/>
</dbReference>
<dbReference type="InterPro" id="IPR000719">
    <property type="entry name" value="Prot_kinase_dom"/>
</dbReference>
<keyword evidence="2" id="KW-0723">Serine/threonine-protein kinase</keyword>
<dbReference type="WBParaSite" id="TCLT_0000081901-mRNA-1">
    <property type="protein sequence ID" value="TCLT_0000081901-mRNA-1"/>
    <property type="gene ID" value="TCLT_0000081901"/>
</dbReference>
<keyword evidence="6" id="KW-0067">ATP-binding</keyword>
<keyword evidence="4" id="KW-0547">Nucleotide-binding</keyword>
<gene>
    <name evidence="10" type="ORF">TCLT_LOCUS820</name>
</gene>
<feature type="domain" description="Protein kinase" evidence="9">
    <location>
        <begin position="1"/>
        <end position="214"/>
    </location>
</feature>
<dbReference type="Proteomes" id="UP000276776">
    <property type="component" value="Unassembled WGS sequence"/>
</dbReference>
<dbReference type="GO" id="GO:0004674">
    <property type="term" value="F:protein serine/threonine kinase activity"/>
    <property type="evidence" value="ECO:0007669"/>
    <property type="project" value="UniProtKB-KW"/>
</dbReference>
<evidence type="ECO:0000256" key="4">
    <source>
        <dbReference type="ARBA" id="ARBA00022741"/>
    </source>
</evidence>
<evidence type="ECO:0000259" key="9">
    <source>
        <dbReference type="PROSITE" id="PS50011"/>
    </source>
</evidence>
<dbReference type="GO" id="GO:0005737">
    <property type="term" value="C:cytoplasm"/>
    <property type="evidence" value="ECO:0007669"/>
    <property type="project" value="TreeGrafter"/>
</dbReference>
<organism evidence="12">
    <name type="scientific">Thelazia callipaeda</name>
    <name type="common">Oriental eyeworm</name>
    <name type="synonym">Parasitic nematode</name>
    <dbReference type="NCBI Taxonomy" id="103827"/>
    <lineage>
        <taxon>Eukaryota</taxon>
        <taxon>Metazoa</taxon>
        <taxon>Ecdysozoa</taxon>
        <taxon>Nematoda</taxon>
        <taxon>Chromadorea</taxon>
        <taxon>Rhabditida</taxon>
        <taxon>Spirurina</taxon>
        <taxon>Spiruromorpha</taxon>
        <taxon>Thelazioidea</taxon>
        <taxon>Thelaziidae</taxon>
        <taxon>Thelazia</taxon>
    </lineage>
</organism>
<reference evidence="12" key="1">
    <citation type="submission" date="2017-02" db="UniProtKB">
        <authorList>
            <consortium name="WormBaseParasite"/>
        </authorList>
    </citation>
    <scope>IDENTIFICATION</scope>
</reference>
<dbReference type="STRING" id="103827.A0A0N5CL42"/>
<dbReference type="PANTHER" id="PTHR24361:SF433">
    <property type="entry name" value="PROTEIN KINASE DOMAIN-CONTAINING PROTEIN"/>
    <property type="match status" value="1"/>
</dbReference>
<accession>A0A0N5CL42</accession>
<evidence type="ECO:0000256" key="2">
    <source>
        <dbReference type="ARBA" id="ARBA00022527"/>
    </source>
</evidence>
<evidence type="ECO:0000256" key="5">
    <source>
        <dbReference type="ARBA" id="ARBA00022777"/>
    </source>
</evidence>
<evidence type="ECO:0000313" key="12">
    <source>
        <dbReference type="WBParaSite" id="TCLT_0000081901-mRNA-1"/>
    </source>
</evidence>
<evidence type="ECO:0000256" key="7">
    <source>
        <dbReference type="ARBA" id="ARBA00047899"/>
    </source>
</evidence>
<dbReference type="GO" id="GO:0005524">
    <property type="term" value="F:ATP binding"/>
    <property type="evidence" value="ECO:0007669"/>
    <property type="project" value="UniProtKB-KW"/>
</dbReference>
<dbReference type="EC" id="2.7.11.1" evidence="1"/>
<dbReference type="InterPro" id="IPR011009">
    <property type="entry name" value="Kinase-like_dom_sf"/>
</dbReference>
<dbReference type="Gene3D" id="1.10.510.10">
    <property type="entry name" value="Transferase(Phosphotransferase) domain 1"/>
    <property type="match status" value="1"/>
</dbReference>
<dbReference type="AlphaFoldDB" id="A0A0N5CL42"/>
<dbReference type="SMART" id="SM00220">
    <property type="entry name" value="S_TKc"/>
    <property type="match status" value="1"/>
</dbReference>
<evidence type="ECO:0000256" key="1">
    <source>
        <dbReference type="ARBA" id="ARBA00012513"/>
    </source>
</evidence>
<dbReference type="PROSITE" id="PS50011">
    <property type="entry name" value="PROTEIN_KINASE_DOM"/>
    <property type="match status" value="1"/>
</dbReference>
<proteinExistence type="predicted"/>
<reference evidence="10 11" key="2">
    <citation type="submission" date="2018-11" db="EMBL/GenBank/DDBJ databases">
        <authorList>
            <consortium name="Pathogen Informatics"/>
        </authorList>
    </citation>
    <scope>NUCLEOTIDE SEQUENCE [LARGE SCALE GENOMIC DNA]</scope>
</reference>
<protein>
    <recommendedName>
        <fullName evidence="1">non-specific serine/threonine protein kinase</fullName>
        <ecNumber evidence="1">2.7.11.1</ecNumber>
    </recommendedName>
</protein>
<evidence type="ECO:0000313" key="10">
    <source>
        <dbReference type="EMBL" id="VDM95953.1"/>
    </source>
</evidence>
<dbReference type="SUPFAM" id="SSF56112">
    <property type="entry name" value="Protein kinase-like (PK-like)"/>
    <property type="match status" value="1"/>
</dbReference>
<comment type="catalytic activity">
    <reaction evidence="7">
        <text>L-threonyl-[protein] + ATP = O-phospho-L-threonyl-[protein] + ADP + H(+)</text>
        <dbReference type="Rhea" id="RHEA:46608"/>
        <dbReference type="Rhea" id="RHEA-COMP:11060"/>
        <dbReference type="Rhea" id="RHEA-COMP:11605"/>
        <dbReference type="ChEBI" id="CHEBI:15378"/>
        <dbReference type="ChEBI" id="CHEBI:30013"/>
        <dbReference type="ChEBI" id="CHEBI:30616"/>
        <dbReference type="ChEBI" id="CHEBI:61977"/>
        <dbReference type="ChEBI" id="CHEBI:456216"/>
        <dbReference type="EC" id="2.7.11.1"/>
    </reaction>
</comment>
<dbReference type="Pfam" id="PF00069">
    <property type="entry name" value="Pkinase"/>
    <property type="match status" value="1"/>
</dbReference>
<keyword evidence="11" id="KW-1185">Reference proteome</keyword>
<dbReference type="PANTHER" id="PTHR24361">
    <property type="entry name" value="MITOGEN-ACTIVATED KINASE KINASE KINASE"/>
    <property type="match status" value="1"/>
</dbReference>
<evidence type="ECO:0000256" key="3">
    <source>
        <dbReference type="ARBA" id="ARBA00022679"/>
    </source>
</evidence>
<dbReference type="OrthoDB" id="1668230at2759"/>